<accession>A0AA39V4A0</accession>
<dbReference type="Pfam" id="PF12796">
    <property type="entry name" value="Ank_2"/>
    <property type="match status" value="1"/>
</dbReference>
<feature type="compositionally biased region" description="Acidic residues" evidence="2">
    <location>
        <begin position="738"/>
        <end position="753"/>
    </location>
</feature>
<sequence length="763" mass="85628">MDGVAKAPRDIQATTSDLKILQSILSSIAHDAQHTEPDDILTNALQSCNTEVATLVSILDIIQPGFASTRLRTQKWTAIKAVLIGAKLKKFQDIVGRLKTSLLLVQQTHYGRLNRIQHVANQHALANIKDCISYLSIQPSATVKTVSSTPKDIEFHTEALRAEASRVDSTIKSPVHQYAFGKGPEEATGEITDGLSMKTLSRAEHIPNSRSRRKRTLARHDAVVEYDFGFGTVYIRSKTSCSQLKETYVETRSYLDHEHEHESFFNVCPAAWLVRLGFRYGLHLSLIKSSIRGWKQTLSTSCHVPDDALVFEFCKQGNVSGVRSLLLRGDASVRDVDSQGQTPLFYAARRHSAQLCQLLLDAGAEANIRDYSNRSPLGAARGILGMTMADVGPVMDTLRIFLDCMDFSETASEGWETLIELGEQTVDIGGETVAKRTLFSWILRVTGRDVEENFLEAEYSVVLCWVLRLEKDDMTRSLLQLGGKDAINSRIGVGGYSVLHWQTAYAEDELKFILMQGPDLHLIGYDAYYSPILETPTSLALYSHLGFAKWRYSLCVAGIDLYEFVCAEMQQTPLVDAGWTVETLWALFHYTYEIDWHLLNHELCENCGVELDAVKVQPYWMHILTGIQSGLYHNDSSVWQLATSWEEYYEAEGVRAEGGEGYRDVTTNLDGQPQVLRSLGGDGDENSLQNVTKHHVSSNFWKLAEQDVLNCAYGREEVVCMSCWNWYKEKGKRFTLSDSEDELESDNTDESSDDGFSPFMIHT</sequence>
<dbReference type="EMBL" id="JAFEKC020000003">
    <property type="protein sequence ID" value="KAK0515563.1"/>
    <property type="molecule type" value="Genomic_DNA"/>
</dbReference>
<protein>
    <recommendedName>
        <fullName evidence="5">Ankyrin</fullName>
    </recommendedName>
</protein>
<feature type="region of interest" description="Disordered" evidence="2">
    <location>
        <begin position="737"/>
        <end position="763"/>
    </location>
</feature>
<comment type="caution">
    <text evidence="3">The sequence shown here is derived from an EMBL/GenBank/DDBJ whole genome shotgun (WGS) entry which is preliminary data.</text>
</comment>
<dbReference type="Gene3D" id="1.25.40.20">
    <property type="entry name" value="Ankyrin repeat-containing domain"/>
    <property type="match status" value="1"/>
</dbReference>
<dbReference type="PROSITE" id="PS50088">
    <property type="entry name" value="ANK_REPEAT"/>
    <property type="match status" value="1"/>
</dbReference>
<gene>
    <name evidence="3" type="ORF">JMJ35_001597</name>
</gene>
<evidence type="ECO:0000313" key="4">
    <source>
        <dbReference type="Proteomes" id="UP001166286"/>
    </source>
</evidence>
<name>A0AA39V4A0_9LECA</name>
<dbReference type="AlphaFoldDB" id="A0AA39V4A0"/>
<reference evidence="3" key="1">
    <citation type="submission" date="2023-03" db="EMBL/GenBank/DDBJ databases">
        <title>Complete genome of Cladonia borealis.</title>
        <authorList>
            <person name="Park H."/>
        </authorList>
    </citation>
    <scope>NUCLEOTIDE SEQUENCE</scope>
    <source>
        <strain evidence="3">ANT050790</strain>
    </source>
</reference>
<evidence type="ECO:0008006" key="5">
    <source>
        <dbReference type="Google" id="ProtNLM"/>
    </source>
</evidence>
<dbReference type="Proteomes" id="UP001166286">
    <property type="component" value="Unassembled WGS sequence"/>
</dbReference>
<keyword evidence="4" id="KW-1185">Reference proteome</keyword>
<evidence type="ECO:0000313" key="3">
    <source>
        <dbReference type="EMBL" id="KAK0515563.1"/>
    </source>
</evidence>
<dbReference type="InterPro" id="IPR002110">
    <property type="entry name" value="Ankyrin_rpt"/>
</dbReference>
<evidence type="ECO:0000256" key="1">
    <source>
        <dbReference type="PROSITE-ProRule" id="PRU00023"/>
    </source>
</evidence>
<dbReference type="SMART" id="SM00248">
    <property type="entry name" value="ANK"/>
    <property type="match status" value="1"/>
</dbReference>
<feature type="repeat" description="ANK" evidence="1">
    <location>
        <begin position="339"/>
        <end position="371"/>
    </location>
</feature>
<dbReference type="PROSITE" id="PS50297">
    <property type="entry name" value="ANK_REP_REGION"/>
    <property type="match status" value="1"/>
</dbReference>
<dbReference type="InterPro" id="IPR036770">
    <property type="entry name" value="Ankyrin_rpt-contain_sf"/>
</dbReference>
<proteinExistence type="predicted"/>
<keyword evidence="1" id="KW-0040">ANK repeat</keyword>
<organism evidence="3 4">
    <name type="scientific">Cladonia borealis</name>
    <dbReference type="NCBI Taxonomy" id="184061"/>
    <lineage>
        <taxon>Eukaryota</taxon>
        <taxon>Fungi</taxon>
        <taxon>Dikarya</taxon>
        <taxon>Ascomycota</taxon>
        <taxon>Pezizomycotina</taxon>
        <taxon>Lecanoromycetes</taxon>
        <taxon>OSLEUM clade</taxon>
        <taxon>Lecanoromycetidae</taxon>
        <taxon>Lecanorales</taxon>
        <taxon>Lecanorineae</taxon>
        <taxon>Cladoniaceae</taxon>
        <taxon>Cladonia</taxon>
    </lineage>
</organism>
<evidence type="ECO:0000256" key="2">
    <source>
        <dbReference type="SAM" id="MobiDB-lite"/>
    </source>
</evidence>
<dbReference type="SUPFAM" id="SSF48403">
    <property type="entry name" value="Ankyrin repeat"/>
    <property type="match status" value="1"/>
</dbReference>